<dbReference type="EMBL" id="BKAJ01000206">
    <property type="protein sequence ID" value="GEP61202.1"/>
    <property type="molecule type" value="Genomic_DNA"/>
</dbReference>
<dbReference type="Pfam" id="PF03401">
    <property type="entry name" value="TctC"/>
    <property type="match status" value="1"/>
</dbReference>
<comment type="caution">
    <text evidence="2">The sequence shown here is derived from an EMBL/GenBank/DDBJ whole genome shotgun (WGS) entry which is preliminary data.</text>
</comment>
<dbReference type="InterPro" id="IPR005064">
    <property type="entry name" value="BUG"/>
</dbReference>
<dbReference type="InterPro" id="IPR042100">
    <property type="entry name" value="Bug_dom1"/>
</dbReference>
<dbReference type="SUPFAM" id="SSF53850">
    <property type="entry name" value="Periplasmic binding protein-like II"/>
    <property type="match status" value="1"/>
</dbReference>
<dbReference type="PIRSF" id="PIRSF017082">
    <property type="entry name" value="YflP"/>
    <property type="match status" value="1"/>
</dbReference>
<dbReference type="Gene3D" id="3.40.190.150">
    <property type="entry name" value="Bordetella uptake gene, domain 1"/>
    <property type="match status" value="1"/>
</dbReference>
<dbReference type="Gene3D" id="3.40.190.10">
    <property type="entry name" value="Periplasmic binding protein-like II"/>
    <property type="match status" value="1"/>
</dbReference>
<evidence type="ECO:0000313" key="2">
    <source>
        <dbReference type="EMBL" id="GEP61202.1"/>
    </source>
</evidence>
<dbReference type="PANTHER" id="PTHR42928:SF5">
    <property type="entry name" value="BLR1237 PROTEIN"/>
    <property type="match status" value="1"/>
</dbReference>
<dbReference type="PANTHER" id="PTHR42928">
    <property type="entry name" value="TRICARBOXYLATE-BINDING PROTEIN"/>
    <property type="match status" value="1"/>
</dbReference>
<keyword evidence="3" id="KW-1185">Reference proteome</keyword>
<name>A0A512NQK9_9HYPH</name>
<organism evidence="2 3">
    <name type="scientific">Reyranella soli</name>
    <dbReference type="NCBI Taxonomy" id="1230389"/>
    <lineage>
        <taxon>Bacteria</taxon>
        <taxon>Pseudomonadati</taxon>
        <taxon>Pseudomonadota</taxon>
        <taxon>Alphaproteobacteria</taxon>
        <taxon>Hyphomicrobiales</taxon>
        <taxon>Reyranellaceae</taxon>
        <taxon>Reyranella</taxon>
    </lineage>
</organism>
<comment type="similarity">
    <text evidence="1">Belongs to the UPF0065 (bug) family.</text>
</comment>
<sequence>MRLVGVGAAVIRRRTFVGAAGASLLAAPALGQGAFPNKPLKMVVPYPPGGGTDGLGRITGQFLSEKLGQPIIIQNIGGASSTVGSETVRRADPDGYTLLFNASLFVLGKTVVPTCPYDPVTDFRAIAQAGEAPLVLLVNNNVPGTDYKSTMEAIAKEPKKYFFALSSGGSAGHIATLAFLKKTGLPLDTILYKGTAPANADLLAGNVQLFMDPWTALLPLATSGRARGLFVTSKERTKLAPNIPTSDEVGLKDFNISSWYGVWAPKDTPDAIVDKLASAMAEVSKDPAFIEKTTSLGIVPTARGPKDFAAFIKTEVEVNTALLKESDFKPE</sequence>
<dbReference type="AlphaFoldDB" id="A0A512NQK9"/>
<dbReference type="CDD" id="cd07012">
    <property type="entry name" value="PBP2_Bug_TTT"/>
    <property type="match status" value="1"/>
</dbReference>
<dbReference type="Proteomes" id="UP000321058">
    <property type="component" value="Unassembled WGS sequence"/>
</dbReference>
<accession>A0A512NQK9</accession>
<evidence type="ECO:0000313" key="3">
    <source>
        <dbReference type="Proteomes" id="UP000321058"/>
    </source>
</evidence>
<gene>
    <name evidence="2" type="ORF">RSO01_83680</name>
</gene>
<protein>
    <submittedName>
        <fullName evidence="2">MFS transporter</fullName>
    </submittedName>
</protein>
<evidence type="ECO:0000256" key="1">
    <source>
        <dbReference type="ARBA" id="ARBA00006987"/>
    </source>
</evidence>
<proteinExistence type="inferred from homology"/>
<reference evidence="2 3" key="1">
    <citation type="submission" date="2019-07" db="EMBL/GenBank/DDBJ databases">
        <title>Whole genome shotgun sequence of Reyranella soli NBRC 108950.</title>
        <authorList>
            <person name="Hosoyama A."/>
            <person name="Uohara A."/>
            <person name="Ohji S."/>
            <person name="Ichikawa N."/>
        </authorList>
    </citation>
    <scope>NUCLEOTIDE SEQUENCE [LARGE SCALE GENOMIC DNA]</scope>
    <source>
        <strain evidence="2 3">NBRC 108950</strain>
    </source>
</reference>
<dbReference type="OrthoDB" id="7250553at2"/>